<dbReference type="SUPFAM" id="SSF54001">
    <property type="entry name" value="Cysteine proteinases"/>
    <property type="match status" value="1"/>
</dbReference>
<dbReference type="InterPro" id="IPR038765">
    <property type="entry name" value="Papain-like_cys_pep_sf"/>
</dbReference>
<name>A0A6A5PCG1_LUPAL</name>
<protein>
    <recommendedName>
        <fullName evidence="1">DUF8039 domain-containing protein</fullName>
    </recommendedName>
</protein>
<comment type="caution">
    <text evidence="2">The sequence shown here is derived from an EMBL/GenBank/DDBJ whole genome shotgun (WGS) entry which is preliminary data.</text>
</comment>
<dbReference type="OrthoDB" id="1426731at2759"/>
<evidence type="ECO:0000313" key="3">
    <source>
        <dbReference type="Proteomes" id="UP000447434"/>
    </source>
</evidence>
<proteinExistence type="predicted"/>
<feature type="domain" description="DUF8039" evidence="1">
    <location>
        <begin position="41"/>
        <end position="100"/>
    </location>
</feature>
<sequence>MERKMEAGKFVKGREASTTVKESFTHTRNFILIPNWELARCTTQDAMIHNAQIPSNHLKVSFDISIEDDVSLPILVDDDTITVRGALGTFVAWPVHLIDVVPIMGKVFADHSAISPPRIDEHSSKKAKVVKSKPWSKSNLESSGEVVPKKTNFCEKLMNQVHKLPVDSTIVLSIPLPIYEFSADEFITINDVKDVHNHDWIGASVIFVCIRYLYDNFIPKSKKKVMFLSPHSNTLLSNDIRKKDQAEYVAGILDKNKDNADLFLAPLNIG</sequence>
<dbReference type="Pfam" id="PF26133">
    <property type="entry name" value="DUF8039"/>
    <property type="match status" value="1"/>
</dbReference>
<accession>A0A6A5PCG1</accession>
<keyword evidence="3" id="KW-1185">Reference proteome</keyword>
<evidence type="ECO:0000313" key="2">
    <source>
        <dbReference type="EMBL" id="KAE9598594.1"/>
    </source>
</evidence>
<dbReference type="EMBL" id="WOCE01000015">
    <property type="protein sequence ID" value="KAE9598594.1"/>
    <property type="molecule type" value="Genomic_DNA"/>
</dbReference>
<dbReference type="InterPro" id="IPR058352">
    <property type="entry name" value="DUF8039"/>
</dbReference>
<gene>
    <name evidence="2" type="ORF">Lalb_Chr15g0082651</name>
</gene>
<dbReference type="AlphaFoldDB" id="A0A6A5PCG1"/>
<organism evidence="2 3">
    <name type="scientific">Lupinus albus</name>
    <name type="common">White lupine</name>
    <name type="synonym">Lupinus termis</name>
    <dbReference type="NCBI Taxonomy" id="3870"/>
    <lineage>
        <taxon>Eukaryota</taxon>
        <taxon>Viridiplantae</taxon>
        <taxon>Streptophyta</taxon>
        <taxon>Embryophyta</taxon>
        <taxon>Tracheophyta</taxon>
        <taxon>Spermatophyta</taxon>
        <taxon>Magnoliopsida</taxon>
        <taxon>eudicotyledons</taxon>
        <taxon>Gunneridae</taxon>
        <taxon>Pentapetalae</taxon>
        <taxon>rosids</taxon>
        <taxon>fabids</taxon>
        <taxon>Fabales</taxon>
        <taxon>Fabaceae</taxon>
        <taxon>Papilionoideae</taxon>
        <taxon>50 kb inversion clade</taxon>
        <taxon>genistoids sensu lato</taxon>
        <taxon>core genistoids</taxon>
        <taxon>Genisteae</taxon>
        <taxon>Lupinus</taxon>
    </lineage>
</organism>
<reference evidence="3" key="1">
    <citation type="journal article" date="2020" name="Nat. Commun.">
        <title>Genome sequence of the cluster root forming white lupin.</title>
        <authorList>
            <person name="Hufnagel B."/>
            <person name="Marques A."/>
            <person name="Soriano A."/>
            <person name="Marques L."/>
            <person name="Divol F."/>
            <person name="Doumas P."/>
            <person name="Sallet E."/>
            <person name="Mancinotti D."/>
            <person name="Carrere S."/>
            <person name="Marande W."/>
            <person name="Arribat S."/>
            <person name="Keller J."/>
            <person name="Huneau C."/>
            <person name="Blein T."/>
            <person name="Aime D."/>
            <person name="Laguerre M."/>
            <person name="Taylor J."/>
            <person name="Schubert V."/>
            <person name="Nelson M."/>
            <person name="Geu-Flores F."/>
            <person name="Crespi M."/>
            <person name="Gallardo-Guerrero K."/>
            <person name="Delaux P.-M."/>
            <person name="Salse J."/>
            <person name="Berges H."/>
            <person name="Guyot R."/>
            <person name="Gouzy J."/>
            <person name="Peret B."/>
        </authorList>
    </citation>
    <scope>NUCLEOTIDE SEQUENCE [LARGE SCALE GENOMIC DNA]</scope>
    <source>
        <strain evidence="3">cv. Amiga</strain>
    </source>
</reference>
<dbReference type="Proteomes" id="UP000447434">
    <property type="component" value="Chromosome 15"/>
</dbReference>
<evidence type="ECO:0000259" key="1">
    <source>
        <dbReference type="Pfam" id="PF26133"/>
    </source>
</evidence>